<evidence type="ECO:0000313" key="3">
    <source>
        <dbReference type="Proteomes" id="UP001153954"/>
    </source>
</evidence>
<accession>A0AAU9UAB9</accession>
<sequence length="150" mass="16235">MKASKAQDAKNRAKLTSDKHKFLAGIKEEKGNFMMQDAPESKKGKRSVSRIGIPCPQLPGVPAVPSSRKPQPREVLCSLGTIAQAIVVGQLTDPLVPKPVMENKPLLVVVKDEKERNIHSSASSVVIQGPDQTLDPLKVDVELIDGLTPR</sequence>
<dbReference type="EMBL" id="CAKOGL010000015">
    <property type="protein sequence ID" value="CAH2095072.1"/>
    <property type="molecule type" value="Genomic_DNA"/>
</dbReference>
<dbReference type="AlphaFoldDB" id="A0AAU9UAB9"/>
<reference evidence="2" key="1">
    <citation type="submission" date="2022-03" db="EMBL/GenBank/DDBJ databases">
        <authorList>
            <person name="Tunstrom K."/>
        </authorList>
    </citation>
    <scope>NUCLEOTIDE SEQUENCE</scope>
</reference>
<organism evidence="2 3">
    <name type="scientific">Euphydryas editha</name>
    <name type="common">Edith's checkerspot</name>
    <dbReference type="NCBI Taxonomy" id="104508"/>
    <lineage>
        <taxon>Eukaryota</taxon>
        <taxon>Metazoa</taxon>
        <taxon>Ecdysozoa</taxon>
        <taxon>Arthropoda</taxon>
        <taxon>Hexapoda</taxon>
        <taxon>Insecta</taxon>
        <taxon>Pterygota</taxon>
        <taxon>Neoptera</taxon>
        <taxon>Endopterygota</taxon>
        <taxon>Lepidoptera</taxon>
        <taxon>Glossata</taxon>
        <taxon>Ditrysia</taxon>
        <taxon>Papilionoidea</taxon>
        <taxon>Nymphalidae</taxon>
        <taxon>Nymphalinae</taxon>
        <taxon>Euphydryas</taxon>
    </lineage>
</organism>
<evidence type="ECO:0000313" key="2">
    <source>
        <dbReference type="EMBL" id="CAH2095072.1"/>
    </source>
</evidence>
<proteinExistence type="predicted"/>
<comment type="caution">
    <text evidence="2">The sequence shown here is derived from an EMBL/GenBank/DDBJ whole genome shotgun (WGS) entry which is preliminary data.</text>
</comment>
<evidence type="ECO:0000256" key="1">
    <source>
        <dbReference type="SAM" id="MobiDB-lite"/>
    </source>
</evidence>
<feature type="region of interest" description="Disordered" evidence="1">
    <location>
        <begin position="1"/>
        <end position="71"/>
    </location>
</feature>
<protein>
    <submittedName>
        <fullName evidence="2">Uncharacterized protein</fullName>
    </submittedName>
</protein>
<name>A0AAU9UAB9_EUPED</name>
<dbReference type="Proteomes" id="UP001153954">
    <property type="component" value="Unassembled WGS sequence"/>
</dbReference>
<keyword evidence="3" id="KW-1185">Reference proteome</keyword>
<gene>
    <name evidence="2" type="ORF">EEDITHA_LOCUS10566</name>
</gene>
<feature type="compositionally biased region" description="Basic and acidic residues" evidence="1">
    <location>
        <begin position="1"/>
        <end position="31"/>
    </location>
</feature>